<protein>
    <submittedName>
        <fullName evidence="1">Uncharacterized protein</fullName>
    </submittedName>
</protein>
<gene>
    <name evidence="1" type="ORF">FPE01S_04_05150</name>
</gene>
<evidence type="ECO:0000313" key="2">
    <source>
        <dbReference type="Proteomes" id="UP000033121"/>
    </source>
</evidence>
<dbReference type="STRING" id="1220578.FPE01S_04_05150"/>
<name>A0A0E9N6C3_9BACT</name>
<organism evidence="1 2">
    <name type="scientific">Flavihumibacter petaseus NBRC 106054</name>
    <dbReference type="NCBI Taxonomy" id="1220578"/>
    <lineage>
        <taxon>Bacteria</taxon>
        <taxon>Pseudomonadati</taxon>
        <taxon>Bacteroidota</taxon>
        <taxon>Chitinophagia</taxon>
        <taxon>Chitinophagales</taxon>
        <taxon>Chitinophagaceae</taxon>
        <taxon>Flavihumibacter</taxon>
    </lineage>
</organism>
<keyword evidence="2" id="KW-1185">Reference proteome</keyword>
<dbReference type="OrthoDB" id="950503at2"/>
<dbReference type="AlphaFoldDB" id="A0A0E9N6C3"/>
<evidence type="ECO:0000313" key="1">
    <source>
        <dbReference type="EMBL" id="GAO45271.1"/>
    </source>
</evidence>
<comment type="caution">
    <text evidence="1">The sequence shown here is derived from an EMBL/GenBank/DDBJ whole genome shotgun (WGS) entry which is preliminary data.</text>
</comment>
<dbReference type="RefSeq" id="WP_046371215.1">
    <property type="nucleotide sequence ID" value="NZ_BBWV01000004.1"/>
</dbReference>
<dbReference type="Proteomes" id="UP000033121">
    <property type="component" value="Unassembled WGS sequence"/>
</dbReference>
<reference evidence="1 2" key="1">
    <citation type="submission" date="2015-04" db="EMBL/GenBank/DDBJ databases">
        <title>Whole genome shotgun sequence of Flavihumibacter petaseus NBRC 106054.</title>
        <authorList>
            <person name="Miyazawa S."/>
            <person name="Hosoyama A."/>
            <person name="Hashimoto M."/>
            <person name="Noguchi M."/>
            <person name="Tsuchikane K."/>
            <person name="Ohji S."/>
            <person name="Yamazoe A."/>
            <person name="Ichikawa N."/>
            <person name="Kimura A."/>
            <person name="Fujita N."/>
        </authorList>
    </citation>
    <scope>NUCLEOTIDE SEQUENCE [LARGE SCALE GENOMIC DNA]</scope>
    <source>
        <strain evidence="1 2">NBRC 106054</strain>
    </source>
</reference>
<dbReference type="EMBL" id="BBWV01000004">
    <property type="protein sequence ID" value="GAO45271.1"/>
    <property type="molecule type" value="Genomic_DNA"/>
</dbReference>
<sequence>MILIFYYFTQVKKLAAILLCAVLLFNWVGYRFFFNYVESSTSQRLNTQLDEDIYNESELITIKIPVQGLPYYTNSPVFDRVKGSITIGGLNYQYVEKRIYNDSVEMRCIPNAQATHISNARDAFFQMVADLQQTNSSGKHAPVKPTISLKTFLPDCVVMETRYLFEPSYFQIQKHYPDYSDHLPVSFLSSPEHPPTA</sequence>
<accession>A0A0E9N6C3</accession>
<proteinExistence type="predicted"/>